<proteinExistence type="predicted"/>
<dbReference type="SUPFAM" id="SSF54909">
    <property type="entry name" value="Dimeric alpha+beta barrel"/>
    <property type="match status" value="1"/>
</dbReference>
<dbReference type="InterPro" id="IPR011008">
    <property type="entry name" value="Dimeric_a/b-barrel"/>
</dbReference>
<dbReference type="SMART" id="SM00886">
    <property type="entry name" value="Dabb"/>
    <property type="match status" value="1"/>
</dbReference>
<feature type="domain" description="Stress-response A/B barrel" evidence="1">
    <location>
        <begin position="2"/>
        <end position="101"/>
    </location>
</feature>
<evidence type="ECO:0000313" key="3">
    <source>
        <dbReference type="Proteomes" id="UP000636918"/>
    </source>
</evidence>
<keyword evidence="3" id="KW-1185">Reference proteome</keyword>
<name>A0ABS1L6Q7_9ACTN</name>
<protein>
    <submittedName>
        <fullName evidence="2">Dabb family protein</fullName>
    </submittedName>
</protein>
<dbReference type="Gene3D" id="3.30.70.100">
    <property type="match status" value="1"/>
</dbReference>
<reference evidence="2 3" key="1">
    <citation type="submission" date="2021-01" db="EMBL/GenBank/DDBJ databases">
        <title>Genome seq and assembly of Nocardiodes sp. G10.</title>
        <authorList>
            <person name="Chhetri G."/>
        </authorList>
    </citation>
    <scope>NUCLEOTIDE SEQUENCE [LARGE SCALE GENOMIC DNA]</scope>
    <source>
        <strain evidence="2 3">G10</strain>
    </source>
</reference>
<evidence type="ECO:0000313" key="2">
    <source>
        <dbReference type="EMBL" id="MBL0746226.1"/>
    </source>
</evidence>
<dbReference type="InterPro" id="IPR013097">
    <property type="entry name" value="Dabb"/>
</dbReference>
<gene>
    <name evidence="2" type="ORF">JI751_01265</name>
</gene>
<accession>A0ABS1L6Q7</accession>
<dbReference type="PROSITE" id="PS51502">
    <property type="entry name" value="S_R_A_B_BARREL"/>
    <property type="match status" value="1"/>
</dbReference>
<dbReference type="EMBL" id="JAERSG010000001">
    <property type="protein sequence ID" value="MBL0746226.1"/>
    <property type="molecule type" value="Genomic_DNA"/>
</dbReference>
<dbReference type="Proteomes" id="UP000636918">
    <property type="component" value="Unassembled WGS sequence"/>
</dbReference>
<comment type="caution">
    <text evidence="2">The sequence shown here is derived from an EMBL/GenBank/DDBJ whole genome shotgun (WGS) entry which is preliminary data.</text>
</comment>
<evidence type="ECO:0000259" key="1">
    <source>
        <dbReference type="PROSITE" id="PS51502"/>
    </source>
</evidence>
<organism evidence="2 3">
    <name type="scientific">Nocardioides baculatus</name>
    <dbReference type="NCBI Taxonomy" id="2801337"/>
    <lineage>
        <taxon>Bacteria</taxon>
        <taxon>Bacillati</taxon>
        <taxon>Actinomycetota</taxon>
        <taxon>Actinomycetes</taxon>
        <taxon>Propionibacteriales</taxon>
        <taxon>Nocardioidaceae</taxon>
        <taxon>Nocardioides</taxon>
    </lineage>
</organism>
<sequence>MIRHCVLVRFAPDTPRATRVGLFDELAALTDRLPGLLAVHRGPNVSPETGMDKGYADGFIADFVDAAARDAYLVDPEHQRIAGELVAAAAGGVDGILVFDLDVA</sequence>
<dbReference type="Pfam" id="PF07876">
    <property type="entry name" value="Dabb"/>
    <property type="match status" value="1"/>
</dbReference>
<dbReference type="RefSeq" id="WP_201932450.1">
    <property type="nucleotide sequence ID" value="NZ_JAERSG010000001.1"/>
</dbReference>